<name>A0ABT6PIC8_9PSEU</name>
<dbReference type="InterPro" id="IPR029058">
    <property type="entry name" value="AB_hydrolase_fold"/>
</dbReference>
<evidence type="ECO:0000313" key="5">
    <source>
        <dbReference type="Proteomes" id="UP001237595"/>
    </source>
</evidence>
<dbReference type="GO" id="GO:0016787">
    <property type="term" value="F:hydrolase activity"/>
    <property type="evidence" value="ECO:0007669"/>
    <property type="project" value="UniProtKB-KW"/>
</dbReference>
<feature type="domain" description="DUF1023" evidence="3">
    <location>
        <begin position="317"/>
        <end position="490"/>
    </location>
</feature>
<dbReference type="EMBL" id="JASAOF010000001">
    <property type="protein sequence ID" value="MDI2027398.1"/>
    <property type="molecule type" value="Genomic_DNA"/>
</dbReference>
<evidence type="ECO:0000313" key="4">
    <source>
        <dbReference type="EMBL" id="MDI2027398.1"/>
    </source>
</evidence>
<gene>
    <name evidence="4" type="ORF">QFW96_02195</name>
</gene>
<sequence length="557" mass="59840">MPTIADVRKWKPETLDEAVDDLKREEDRFVRLDDELTAGRPANWQGDAAKAAEERHKALGDQLKELVMEVAAVRRALIATVAEVEAVRRQLEEADALARSYQFKITDNGRIEDLRGAEHGPGDQDYDEDFHREHQVRPELEDRVERLLQQAKDADSELTKVLRDADLNLMETDAANLAEAAAAGDARGLGETIEPPPPGSPADNARWWNSLPASTQAAMAESPPGWLGNMDGIPAGIRHTANVNRIDDERVMLQADASRLRAKINGNYPGPGGGLQRANDQRELDRVDGKLKSLHEIETVVGRGDRQLLVMDSSGERMKAAVAIGDVDKASNVAVFTPGLESAVEKGSLGDYDQSMAGVQREAERVVAREGGSVAAVTWMGYEAPQLDETLQPTDSVLGSTAARQGGDALADFYRGVNESRPDDPHLVALGHSYGSTTTGYALQHEGTGVGSAVVMGSPGVGTSGDLEVPDERTYNLDSSGDLVAKAPWFGADPTIMPSVDNLSTDETVTPDGRQLRDSSGHNTGGGEGYLDRGTTSHYNVSRVVAGHDDEVVDSLG</sequence>
<dbReference type="Pfam" id="PF06259">
    <property type="entry name" value="Abhydrolase_8"/>
    <property type="match status" value="1"/>
</dbReference>
<proteinExistence type="predicted"/>
<dbReference type="InterPro" id="IPR010427">
    <property type="entry name" value="DUF1023"/>
</dbReference>
<keyword evidence="4" id="KW-0378">Hydrolase</keyword>
<protein>
    <submittedName>
        <fullName evidence="4">Alpha/beta hydrolase</fullName>
    </submittedName>
</protein>
<feature type="region of interest" description="Disordered" evidence="2">
    <location>
        <begin position="182"/>
        <end position="202"/>
    </location>
</feature>
<comment type="caution">
    <text evidence="4">The sequence shown here is derived from an EMBL/GenBank/DDBJ whole genome shotgun (WGS) entry which is preliminary data.</text>
</comment>
<dbReference type="SUPFAM" id="SSF53474">
    <property type="entry name" value="alpha/beta-Hydrolases"/>
    <property type="match status" value="1"/>
</dbReference>
<organism evidence="4 5">
    <name type="scientific">Saccharopolyspora ipomoeae</name>
    <dbReference type="NCBI Taxonomy" id="3042027"/>
    <lineage>
        <taxon>Bacteria</taxon>
        <taxon>Bacillati</taxon>
        <taxon>Actinomycetota</taxon>
        <taxon>Actinomycetes</taxon>
        <taxon>Pseudonocardiales</taxon>
        <taxon>Pseudonocardiaceae</taxon>
        <taxon>Saccharopolyspora</taxon>
    </lineage>
</organism>
<evidence type="ECO:0000256" key="2">
    <source>
        <dbReference type="SAM" id="MobiDB-lite"/>
    </source>
</evidence>
<accession>A0ABT6PIC8</accession>
<keyword evidence="1" id="KW-0175">Coiled coil</keyword>
<feature type="coiled-coil region" evidence="1">
    <location>
        <begin position="137"/>
        <end position="164"/>
    </location>
</feature>
<keyword evidence="5" id="KW-1185">Reference proteome</keyword>
<dbReference type="Proteomes" id="UP001237595">
    <property type="component" value="Unassembled WGS sequence"/>
</dbReference>
<feature type="region of interest" description="Disordered" evidence="2">
    <location>
        <begin position="498"/>
        <end position="536"/>
    </location>
</feature>
<evidence type="ECO:0000256" key="1">
    <source>
        <dbReference type="SAM" id="Coils"/>
    </source>
</evidence>
<evidence type="ECO:0000259" key="3">
    <source>
        <dbReference type="Pfam" id="PF06259"/>
    </source>
</evidence>
<reference evidence="4 5" key="1">
    <citation type="submission" date="2023-04" db="EMBL/GenBank/DDBJ databases">
        <title>Draft genome sequence of Saccharopolyspora sp. TS4A08 isolated from sweet potato rhizospheric soil.</title>
        <authorList>
            <person name="Suksaard P."/>
            <person name="Duangmal K."/>
        </authorList>
    </citation>
    <scope>NUCLEOTIDE SEQUENCE [LARGE SCALE GENOMIC DNA]</scope>
    <source>
        <strain evidence="4 5">TS4A08</strain>
    </source>
</reference>
<dbReference type="RefSeq" id="WP_281453761.1">
    <property type="nucleotide sequence ID" value="NZ_JASAOF010000001.1"/>
</dbReference>
<feature type="coiled-coil region" evidence="1">
    <location>
        <begin position="15"/>
        <end position="94"/>
    </location>
</feature>
<feature type="compositionally biased region" description="Low complexity" evidence="2">
    <location>
        <begin position="182"/>
        <end position="191"/>
    </location>
</feature>